<keyword evidence="1" id="KW-0812">Transmembrane</keyword>
<evidence type="ECO:0000313" key="2">
    <source>
        <dbReference type="EMBL" id="SMC72512.1"/>
    </source>
</evidence>
<protein>
    <recommendedName>
        <fullName evidence="4">DUF2752 domain-containing protein</fullName>
    </recommendedName>
</protein>
<feature type="transmembrane region" description="Helical" evidence="1">
    <location>
        <begin position="90"/>
        <end position="108"/>
    </location>
</feature>
<keyword evidence="1" id="KW-0472">Membrane</keyword>
<dbReference type="Proteomes" id="UP000192756">
    <property type="component" value="Unassembled WGS sequence"/>
</dbReference>
<dbReference type="Pfam" id="PF10825">
    <property type="entry name" value="DUF2752"/>
    <property type="match status" value="1"/>
</dbReference>
<name>A0A1W2BII7_9SPHI</name>
<evidence type="ECO:0000256" key="1">
    <source>
        <dbReference type="SAM" id="Phobius"/>
    </source>
</evidence>
<evidence type="ECO:0008006" key="4">
    <source>
        <dbReference type="Google" id="ProtNLM"/>
    </source>
</evidence>
<keyword evidence="1" id="KW-1133">Transmembrane helix</keyword>
<reference evidence="3" key="1">
    <citation type="submission" date="2017-04" db="EMBL/GenBank/DDBJ databases">
        <authorList>
            <person name="Varghese N."/>
            <person name="Submissions S."/>
        </authorList>
    </citation>
    <scope>NUCLEOTIDE SEQUENCE [LARGE SCALE GENOMIC DNA]</scope>
    <source>
        <strain evidence="3">DSM 12126</strain>
    </source>
</reference>
<dbReference type="InterPro" id="IPR021215">
    <property type="entry name" value="DUF2752"/>
</dbReference>
<proteinExistence type="predicted"/>
<gene>
    <name evidence="2" type="ORF">SAMN04488524_2371</name>
</gene>
<dbReference type="STRING" id="151894.SAMN04488524_2371"/>
<organism evidence="2 3">
    <name type="scientific">Pedobacter africanus</name>
    <dbReference type="NCBI Taxonomy" id="151894"/>
    <lineage>
        <taxon>Bacteria</taxon>
        <taxon>Pseudomonadati</taxon>
        <taxon>Bacteroidota</taxon>
        <taxon>Sphingobacteriia</taxon>
        <taxon>Sphingobacteriales</taxon>
        <taxon>Sphingobacteriaceae</taxon>
        <taxon>Pedobacter</taxon>
    </lineage>
</organism>
<evidence type="ECO:0000313" key="3">
    <source>
        <dbReference type="Proteomes" id="UP000192756"/>
    </source>
</evidence>
<sequence>MVLETYLLSAWSSFLDQADSFFLPCPFKALTGIDCPGCGFQRSFFALLKGDLQESFHLYPPTIPLLITFVVALSARYLTGRNNDKLVKTLYLITGTIIIGSYLFKIFVPHQH</sequence>
<dbReference type="AlphaFoldDB" id="A0A1W2BII7"/>
<dbReference type="EMBL" id="FWXT01000001">
    <property type="protein sequence ID" value="SMC72512.1"/>
    <property type="molecule type" value="Genomic_DNA"/>
</dbReference>
<feature type="transmembrane region" description="Helical" evidence="1">
    <location>
        <begin position="58"/>
        <end position="78"/>
    </location>
</feature>
<keyword evidence="3" id="KW-1185">Reference proteome</keyword>
<accession>A0A1W2BII7</accession>